<dbReference type="EMBL" id="PDCR01000051">
    <property type="protein sequence ID" value="PEG51449.1"/>
    <property type="molecule type" value="Genomic_DNA"/>
</dbReference>
<comment type="caution">
    <text evidence="5">The sequence shown here is derived from an EMBL/GenBank/DDBJ whole genome shotgun (WGS) entry which is preliminary data.</text>
</comment>
<feature type="transmembrane region" description="Helical" evidence="2">
    <location>
        <begin position="270"/>
        <end position="291"/>
    </location>
</feature>
<dbReference type="Pfam" id="PF14219">
    <property type="entry name" value="DUF4328"/>
    <property type="match status" value="1"/>
</dbReference>
<keyword evidence="2" id="KW-0812">Transmembrane</keyword>
<keyword evidence="2" id="KW-1133">Transmembrane helix</keyword>
<evidence type="ECO:0000256" key="2">
    <source>
        <dbReference type="SAM" id="Phobius"/>
    </source>
</evidence>
<reference evidence="4 6" key="1">
    <citation type="submission" date="2016-09" db="EMBL/GenBank/DDBJ databases">
        <title>genome sequences of unsequenced Mycobacteria.</title>
        <authorList>
            <person name="Greninger A.L."/>
            <person name="Jerome K.R."/>
            <person name="Mcnair B."/>
            <person name="Wallis C."/>
            <person name="Fang F."/>
        </authorList>
    </citation>
    <scope>NUCLEOTIDE SEQUENCE [LARGE SCALE GENOMIC DNA]</scope>
    <source>
        <strain evidence="4 6">BM1</strain>
    </source>
</reference>
<feature type="transmembrane region" description="Helical" evidence="2">
    <location>
        <begin position="152"/>
        <end position="185"/>
    </location>
</feature>
<evidence type="ECO:0000313" key="4">
    <source>
        <dbReference type="EMBL" id="OPE54696.1"/>
    </source>
</evidence>
<feature type="transmembrane region" description="Helical" evidence="2">
    <location>
        <begin position="120"/>
        <end position="140"/>
    </location>
</feature>
<reference evidence="5 7" key="2">
    <citation type="submission" date="2017-10" db="EMBL/GenBank/DDBJ databases">
        <title>The new phylogeny of genus Mycobacterium.</title>
        <authorList>
            <person name="Tortoli E."/>
            <person name="Trovato A."/>
            <person name="Cirillo D.M."/>
        </authorList>
    </citation>
    <scope>NUCLEOTIDE SEQUENCE [LARGE SCALE GENOMIC DNA]</scope>
    <source>
        <strain evidence="5 7">IP141170001</strain>
    </source>
</reference>
<dbReference type="STRING" id="1801.BRW64_16535"/>
<evidence type="ECO:0000313" key="7">
    <source>
        <dbReference type="Proteomes" id="UP000220340"/>
    </source>
</evidence>
<protein>
    <submittedName>
        <fullName evidence="5">DUF4328 domain-containing protein</fullName>
    </submittedName>
</protein>
<dbReference type="OrthoDB" id="4774087at2"/>
<name>A0A1Q4HBK7_9MYCO</name>
<evidence type="ECO:0000313" key="5">
    <source>
        <dbReference type="EMBL" id="PEG51449.1"/>
    </source>
</evidence>
<dbReference type="InterPro" id="IPR025565">
    <property type="entry name" value="DUF4328"/>
</dbReference>
<feature type="transmembrane region" description="Helical" evidence="2">
    <location>
        <begin position="205"/>
        <end position="227"/>
    </location>
</feature>
<feature type="domain" description="DUF4328" evidence="3">
    <location>
        <begin position="145"/>
        <end position="300"/>
    </location>
</feature>
<feature type="compositionally biased region" description="Low complexity" evidence="1">
    <location>
        <begin position="32"/>
        <end position="56"/>
    </location>
</feature>
<accession>A0A1Q4HBK7</accession>
<dbReference type="Proteomes" id="UP000191039">
    <property type="component" value="Unassembled WGS sequence"/>
</dbReference>
<proteinExistence type="predicted"/>
<evidence type="ECO:0000256" key="1">
    <source>
        <dbReference type="SAM" id="MobiDB-lite"/>
    </source>
</evidence>
<dbReference type="Proteomes" id="UP000220340">
    <property type="component" value="Unassembled WGS sequence"/>
</dbReference>
<organism evidence="5 7">
    <name type="scientific">Mycolicibacterium diernhoferi</name>
    <dbReference type="NCBI Taxonomy" id="1801"/>
    <lineage>
        <taxon>Bacteria</taxon>
        <taxon>Bacillati</taxon>
        <taxon>Actinomycetota</taxon>
        <taxon>Actinomycetes</taxon>
        <taxon>Mycobacteriales</taxon>
        <taxon>Mycobacteriaceae</taxon>
        <taxon>Mycolicibacterium</taxon>
    </lineage>
</organism>
<gene>
    <name evidence="4" type="ORF">BV510_08870</name>
    <name evidence="5" type="ORF">CRI78_26420</name>
</gene>
<sequence length="336" mass="36188">MIQVCAQCGTRWNVRDRQRVWCPRCRGTLLAPGAPGAPSAPSRPSAGGQSGRPPAGYRWIAVRPGAPPPPRRRRAPLGPTPRYTVIPRWGLYEQFDNGAQDGQAGAQRNAPSAATVRTTVLIAMAGLGAAALLHVIRYALLLINRTTLLNPVVAAIATWLPVAASVFAVFALVAAALVLTNWLIARRAAAYAHLGSPDPRSPRELLAGCLIPLVNLVMAPLFVIELARAEQRSGLRIMSWWMVWFVSYLLSIASIVTTILTIFYAGAQRIADNTVITIIAYLLGLATLLLVMKVFEGFERSPVHLPATRWVIVSAEQPPAPEPVAAVEAEDRNPAA</sequence>
<evidence type="ECO:0000313" key="6">
    <source>
        <dbReference type="Proteomes" id="UP000191039"/>
    </source>
</evidence>
<dbReference type="EMBL" id="MIJD01000069">
    <property type="protein sequence ID" value="OPE54696.1"/>
    <property type="molecule type" value="Genomic_DNA"/>
</dbReference>
<feature type="transmembrane region" description="Helical" evidence="2">
    <location>
        <begin position="239"/>
        <end position="264"/>
    </location>
</feature>
<keyword evidence="2" id="KW-0472">Membrane</keyword>
<feature type="region of interest" description="Disordered" evidence="1">
    <location>
        <begin position="32"/>
        <end position="79"/>
    </location>
</feature>
<evidence type="ECO:0000259" key="3">
    <source>
        <dbReference type="Pfam" id="PF14219"/>
    </source>
</evidence>
<dbReference type="RefSeq" id="WP_073857338.1">
    <property type="nucleotide sequence ID" value="NZ_BAAATC010000021.1"/>
</dbReference>
<keyword evidence="7" id="KW-1185">Reference proteome</keyword>
<dbReference type="AlphaFoldDB" id="A0A1Q4HBK7"/>